<dbReference type="GO" id="GO:0008409">
    <property type="term" value="F:5'-3' exonuclease activity"/>
    <property type="evidence" value="ECO:0007669"/>
    <property type="project" value="InterPro"/>
</dbReference>
<feature type="region of interest" description="Disordered" evidence="1">
    <location>
        <begin position="47"/>
        <end position="81"/>
    </location>
</feature>
<dbReference type="HOGENOM" id="CLU_126877_0_1_1"/>
<name>T1JKX6_STRMM</name>
<dbReference type="eggNOG" id="ENOG502S83W">
    <property type="taxonomic scope" value="Eukaryota"/>
</dbReference>
<dbReference type="PhylomeDB" id="T1JKX6"/>
<dbReference type="AlphaFoldDB" id="T1JKX6"/>
<dbReference type="STRING" id="126957.T1JKX6"/>
<protein>
    <submittedName>
        <fullName evidence="2">Uncharacterized protein</fullName>
    </submittedName>
</protein>
<evidence type="ECO:0000256" key="1">
    <source>
        <dbReference type="SAM" id="MobiDB-lite"/>
    </source>
</evidence>
<feature type="compositionally biased region" description="Polar residues" evidence="1">
    <location>
        <begin position="57"/>
        <end position="69"/>
    </location>
</feature>
<dbReference type="InterPro" id="IPR038838">
    <property type="entry name" value="TRIR"/>
</dbReference>
<proteinExistence type="predicted"/>
<reference evidence="2" key="2">
    <citation type="submission" date="2015-02" db="UniProtKB">
        <authorList>
            <consortium name="EnsemblMetazoa"/>
        </authorList>
    </citation>
    <scope>IDENTIFICATION</scope>
</reference>
<reference evidence="3" key="1">
    <citation type="submission" date="2011-05" db="EMBL/GenBank/DDBJ databases">
        <authorList>
            <person name="Richards S.R."/>
            <person name="Qu J."/>
            <person name="Jiang H."/>
            <person name="Jhangiani S.N."/>
            <person name="Agravi P."/>
            <person name="Goodspeed R."/>
            <person name="Gross S."/>
            <person name="Mandapat C."/>
            <person name="Jackson L."/>
            <person name="Mathew T."/>
            <person name="Pu L."/>
            <person name="Thornton R."/>
            <person name="Saada N."/>
            <person name="Wilczek-Boney K.B."/>
            <person name="Lee S."/>
            <person name="Kovar C."/>
            <person name="Wu Y."/>
            <person name="Scherer S.E."/>
            <person name="Worley K.C."/>
            <person name="Muzny D.M."/>
            <person name="Gibbs R."/>
        </authorList>
    </citation>
    <scope>NUCLEOTIDE SEQUENCE</scope>
    <source>
        <strain evidence="3">Brora</strain>
    </source>
</reference>
<dbReference type="PANTHER" id="PTHR34753:SF1">
    <property type="entry name" value="TELOMERASE RNA COMPONENT INTERACTING RNASE"/>
    <property type="match status" value="1"/>
</dbReference>
<dbReference type="PANTHER" id="PTHR34753">
    <property type="entry name" value="TELOMERASE RNA COMPONENT INTERACTING RNASE"/>
    <property type="match status" value="1"/>
</dbReference>
<organism evidence="2 3">
    <name type="scientific">Strigamia maritima</name>
    <name type="common">European centipede</name>
    <name type="synonym">Geophilus maritimus</name>
    <dbReference type="NCBI Taxonomy" id="126957"/>
    <lineage>
        <taxon>Eukaryota</taxon>
        <taxon>Metazoa</taxon>
        <taxon>Ecdysozoa</taxon>
        <taxon>Arthropoda</taxon>
        <taxon>Myriapoda</taxon>
        <taxon>Chilopoda</taxon>
        <taxon>Pleurostigmophora</taxon>
        <taxon>Geophilomorpha</taxon>
        <taxon>Linotaeniidae</taxon>
        <taxon>Strigamia</taxon>
    </lineage>
</organism>
<feature type="compositionally biased region" description="Basic and acidic residues" evidence="1">
    <location>
        <begin position="47"/>
        <end position="56"/>
    </location>
</feature>
<dbReference type="EMBL" id="JH431825">
    <property type="status" value="NOT_ANNOTATED_CDS"/>
    <property type="molecule type" value="Genomic_DNA"/>
</dbReference>
<evidence type="ECO:0000313" key="2">
    <source>
        <dbReference type="EnsemblMetazoa" id="SMAR014506-PA"/>
    </source>
</evidence>
<dbReference type="EnsemblMetazoa" id="SMAR014506-RA">
    <property type="protein sequence ID" value="SMAR014506-PA"/>
    <property type="gene ID" value="SMAR014506"/>
</dbReference>
<dbReference type="OMA" id="TNKGDAW"/>
<accession>T1JKX6</accession>
<evidence type="ECO:0000313" key="3">
    <source>
        <dbReference type="Proteomes" id="UP000014500"/>
    </source>
</evidence>
<sequence>MADDERNSDSSSSDKLYDNYSYGSSTVYGGNVNAFANDGSFLEMFKKKMEDEKKQEGTTTNESKPSKSTPIAPPRKSSLLSSVRSLVGKRRGGKVLPTGMVKKVRKDHVQVSIEADLQDHSMLIIYSFLAVKDKKNDAWSQYMAEVKKYKDRSCEDEGKTRPLVK</sequence>
<keyword evidence="3" id="KW-1185">Reference proteome</keyword>
<dbReference type="GO" id="GO:0008408">
    <property type="term" value="F:3'-5' exonuclease activity"/>
    <property type="evidence" value="ECO:0007669"/>
    <property type="project" value="InterPro"/>
</dbReference>
<dbReference type="Proteomes" id="UP000014500">
    <property type="component" value="Unassembled WGS sequence"/>
</dbReference>